<proteinExistence type="predicted"/>
<accession>A0ACB7FXH5</accession>
<protein>
    <submittedName>
        <fullName evidence="1">Uncharacterized protein</fullName>
    </submittedName>
</protein>
<keyword evidence="2" id="KW-1185">Reference proteome</keyword>
<evidence type="ECO:0000313" key="1">
    <source>
        <dbReference type="EMBL" id="KAG8632520.1"/>
    </source>
</evidence>
<evidence type="ECO:0000313" key="2">
    <source>
        <dbReference type="Proteomes" id="UP000091857"/>
    </source>
</evidence>
<gene>
    <name evidence="1" type="ORF">MANES_18G029733v8</name>
</gene>
<dbReference type="EMBL" id="CM004404">
    <property type="protein sequence ID" value="KAG8632520.1"/>
    <property type="molecule type" value="Genomic_DNA"/>
</dbReference>
<name>A0ACB7FXH5_MANES</name>
<dbReference type="Proteomes" id="UP000091857">
    <property type="component" value="Chromosome 18"/>
</dbReference>
<organism evidence="1 2">
    <name type="scientific">Manihot esculenta</name>
    <name type="common">Cassava</name>
    <name type="synonym">Jatropha manihot</name>
    <dbReference type="NCBI Taxonomy" id="3983"/>
    <lineage>
        <taxon>Eukaryota</taxon>
        <taxon>Viridiplantae</taxon>
        <taxon>Streptophyta</taxon>
        <taxon>Embryophyta</taxon>
        <taxon>Tracheophyta</taxon>
        <taxon>Spermatophyta</taxon>
        <taxon>Magnoliopsida</taxon>
        <taxon>eudicotyledons</taxon>
        <taxon>Gunneridae</taxon>
        <taxon>Pentapetalae</taxon>
        <taxon>rosids</taxon>
        <taxon>fabids</taxon>
        <taxon>Malpighiales</taxon>
        <taxon>Euphorbiaceae</taxon>
        <taxon>Crotonoideae</taxon>
        <taxon>Manihoteae</taxon>
        <taxon>Manihot</taxon>
    </lineage>
</organism>
<sequence length="67" mass="7804">MDISTMIKLFKVKEKQDEIAEIQMGTWEESSQEAKRWGTESLALAFSESPRLHTFSVFCTNCFNCFF</sequence>
<reference evidence="2" key="1">
    <citation type="journal article" date="2016" name="Nat. Biotechnol.">
        <title>Sequencing wild and cultivated cassava and related species reveals extensive interspecific hybridization and genetic diversity.</title>
        <authorList>
            <person name="Bredeson J.V."/>
            <person name="Lyons J.B."/>
            <person name="Prochnik S.E."/>
            <person name="Wu G.A."/>
            <person name="Ha C.M."/>
            <person name="Edsinger-Gonzales E."/>
            <person name="Grimwood J."/>
            <person name="Schmutz J."/>
            <person name="Rabbi I.Y."/>
            <person name="Egesi C."/>
            <person name="Nauluvula P."/>
            <person name="Lebot V."/>
            <person name="Ndunguru J."/>
            <person name="Mkamilo G."/>
            <person name="Bart R.S."/>
            <person name="Setter T.L."/>
            <person name="Gleadow R.M."/>
            <person name="Kulakow P."/>
            <person name="Ferguson M.E."/>
            <person name="Rounsley S."/>
            <person name="Rokhsar D.S."/>
        </authorList>
    </citation>
    <scope>NUCLEOTIDE SEQUENCE [LARGE SCALE GENOMIC DNA]</scope>
    <source>
        <strain evidence="2">cv. AM560-2</strain>
    </source>
</reference>
<comment type="caution">
    <text evidence="1">The sequence shown here is derived from an EMBL/GenBank/DDBJ whole genome shotgun (WGS) entry which is preliminary data.</text>
</comment>